<name>A0A1A7P2V1_9PAST</name>
<protein>
    <recommendedName>
        <fullName evidence="1">N-acetyltransferase domain-containing protein</fullName>
    </recommendedName>
</protein>
<dbReference type="PATRIC" id="fig|505341.3.peg.144"/>
<evidence type="ECO:0000313" key="3">
    <source>
        <dbReference type="Proteomes" id="UP000092649"/>
    </source>
</evidence>
<dbReference type="GO" id="GO:0016747">
    <property type="term" value="F:acyltransferase activity, transferring groups other than amino-acyl groups"/>
    <property type="evidence" value="ECO:0007669"/>
    <property type="project" value="InterPro"/>
</dbReference>
<accession>A0A1A7P2V1</accession>
<dbReference type="Pfam" id="PF13420">
    <property type="entry name" value="Acetyltransf_4"/>
    <property type="match status" value="1"/>
</dbReference>
<dbReference type="Proteomes" id="UP000092649">
    <property type="component" value="Unassembled WGS sequence"/>
</dbReference>
<reference evidence="2 3" key="1">
    <citation type="submission" date="2014-11" db="EMBL/GenBank/DDBJ databases">
        <title>Pan-genome of Gallibacterium spp.</title>
        <authorList>
            <person name="Kudirkiene E."/>
            <person name="Bojesen A.M."/>
        </authorList>
    </citation>
    <scope>NUCLEOTIDE SEQUENCE [LARGE SCALE GENOMIC DNA]</scope>
    <source>
        <strain evidence="2 3">F150</strain>
    </source>
</reference>
<dbReference type="SUPFAM" id="SSF55729">
    <property type="entry name" value="Acyl-CoA N-acyltransferases (Nat)"/>
    <property type="match status" value="1"/>
</dbReference>
<dbReference type="InterPro" id="IPR016181">
    <property type="entry name" value="Acyl_CoA_acyltransferase"/>
</dbReference>
<evidence type="ECO:0000259" key="1">
    <source>
        <dbReference type="PROSITE" id="PS51186"/>
    </source>
</evidence>
<proteinExistence type="predicted"/>
<comment type="caution">
    <text evidence="2">The sequence shown here is derived from an EMBL/GenBank/DDBJ whole genome shotgun (WGS) entry which is preliminary data.</text>
</comment>
<dbReference type="PANTHER" id="PTHR43072">
    <property type="entry name" value="N-ACETYLTRANSFERASE"/>
    <property type="match status" value="1"/>
</dbReference>
<evidence type="ECO:0000313" key="2">
    <source>
        <dbReference type="EMBL" id="OBW96333.1"/>
    </source>
</evidence>
<dbReference type="CDD" id="cd04301">
    <property type="entry name" value="NAT_SF"/>
    <property type="match status" value="1"/>
</dbReference>
<dbReference type="OrthoDB" id="5459937at2"/>
<dbReference type="AlphaFoldDB" id="A0A1A7P2V1"/>
<feature type="domain" description="N-acetyltransferase" evidence="1">
    <location>
        <begin position="10"/>
        <end position="178"/>
    </location>
</feature>
<organism evidence="2 3">
    <name type="scientific">Gallibacterium salpingitidis</name>
    <dbReference type="NCBI Taxonomy" id="505341"/>
    <lineage>
        <taxon>Bacteria</taxon>
        <taxon>Pseudomonadati</taxon>
        <taxon>Pseudomonadota</taxon>
        <taxon>Gammaproteobacteria</taxon>
        <taxon>Pasteurellales</taxon>
        <taxon>Pasteurellaceae</taxon>
        <taxon>Gallibacterium</taxon>
    </lineage>
</organism>
<gene>
    <name evidence="2" type="ORF">QS62_00710</name>
</gene>
<dbReference type="EMBL" id="JTJL01000002">
    <property type="protein sequence ID" value="OBW96333.1"/>
    <property type="molecule type" value="Genomic_DNA"/>
</dbReference>
<dbReference type="InterPro" id="IPR000182">
    <property type="entry name" value="GNAT_dom"/>
</dbReference>
<keyword evidence="3" id="KW-1185">Reference proteome</keyword>
<dbReference type="Gene3D" id="3.40.630.30">
    <property type="match status" value="1"/>
</dbReference>
<sequence>MEPSTEQDNVIIRVATLDDAPQILAIYAPYVEKTAITFEYEVPTLAEFEQRMSKTLTKYPYIVAEQAGEILGYAYTSAFVERAAYDWAVETTIYLKANQTKTGLGKKLYTALERICKAQNIYNLNACIGYPEQEDEFLTKNSANFHAHLGYRFVGEFRKCGYKFGRWYNMVWMEKFIAEHPEHPEPVIWFPALDTNLLIELGIKAK</sequence>
<dbReference type="PANTHER" id="PTHR43072:SF8">
    <property type="entry name" value="ACYLTRANSFERASE FABY-RELATED"/>
    <property type="match status" value="1"/>
</dbReference>
<dbReference type="PROSITE" id="PS51186">
    <property type="entry name" value="GNAT"/>
    <property type="match status" value="1"/>
</dbReference>